<feature type="transmembrane region" description="Helical" evidence="1">
    <location>
        <begin position="82"/>
        <end position="99"/>
    </location>
</feature>
<protein>
    <recommendedName>
        <fullName evidence="4">DUF1772 domain-containing protein</fullName>
    </recommendedName>
</protein>
<keyword evidence="1" id="KW-0812">Transmembrane</keyword>
<evidence type="ECO:0000313" key="3">
    <source>
        <dbReference type="Proteomes" id="UP001369736"/>
    </source>
</evidence>
<feature type="transmembrane region" description="Helical" evidence="1">
    <location>
        <begin position="6"/>
        <end position="35"/>
    </location>
</feature>
<evidence type="ECO:0000313" key="2">
    <source>
        <dbReference type="EMBL" id="MEJ2861673.1"/>
    </source>
</evidence>
<dbReference type="RefSeq" id="WP_337702573.1">
    <property type="nucleotide sequence ID" value="NZ_JBBEGM010000003.1"/>
</dbReference>
<keyword evidence="3" id="KW-1185">Reference proteome</keyword>
<name>A0ABU8M4B1_9PSEU</name>
<keyword evidence="1" id="KW-0472">Membrane</keyword>
<gene>
    <name evidence="2" type="ORF">WCD58_10920</name>
</gene>
<evidence type="ECO:0008006" key="4">
    <source>
        <dbReference type="Google" id="ProtNLM"/>
    </source>
</evidence>
<feature type="transmembrane region" description="Helical" evidence="1">
    <location>
        <begin position="56"/>
        <end position="76"/>
    </location>
</feature>
<organism evidence="2 3">
    <name type="scientific">Actinomycetospora flava</name>
    <dbReference type="NCBI Taxonomy" id="3129232"/>
    <lineage>
        <taxon>Bacteria</taxon>
        <taxon>Bacillati</taxon>
        <taxon>Actinomycetota</taxon>
        <taxon>Actinomycetes</taxon>
        <taxon>Pseudonocardiales</taxon>
        <taxon>Pseudonocardiaceae</taxon>
        <taxon>Actinomycetospora</taxon>
    </lineage>
</organism>
<proteinExistence type="predicted"/>
<accession>A0ABU8M4B1</accession>
<dbReference type="EMBL" id="JBBEGM010000003">
    <property type="protein sequence ID" value="MEJ2861673.1"/>
    <property type="molecule type" value="Genomic_DNA"/>
</dbReference>
<sequence>MLATVGLLASVVATALWSGLLLMLTTILHPVYLGLGASGFADGMQRFLPIARRSPTNYGLIAAMVVAPVVALVGLWGSGTPFLLATLGLAAIVAGPLLTSRFGAEPTYDVMLAWAPDAPPRDWREVRARWQRLNWIRAAATWLALALFVAATWLYLT</sequence>
<dbReference type="Proteomes" id="UP001369736">
    <property type="component" value="Unassembled WGS sequence"/>
</dbReference>
<reference evidence="2 3" key="1">
    <citation type="submission" date="2024-03" db="EMBL/GenBank/DDBJ databases">
        <title>Actinomycetospora sp. OC33-EN07, a novel actinomycete isolated from wild orchid (Aerides multiflora).</title>
        <authorList>
            <person name="Suriyachadkun C."/>
        </authorList>
    </citation>
    <scope>NUCLEOTIDE SEQUENCE [LARGE SCALE GENOMIC DNA]</scope>
    <source>
        <strain evidence="2 3">OC33-EN07</strain>
    </source>
</reference>
<comment type="caution">
    <text evidence="2">The sequence shown here is derived from an EMBL/GenBank/DDBJ whole genome shotgun (WGS) entry which is preliminary data.</text>
</comment>
<evidence type="ECO:0000256" key="1">
    <source>
        <dbReference type="SAM" id="Phobius"/>
    </source>
</evidence>
<keyword evidence="1" id="KW-1133">Transmembrane helix</keyword>
<feature type="transmembrane region" description="Helical" evidence="1">
    <location>
        <begin position="134"/>
        <end position="156"/>
    </location>
</feature>